<protein>
    <recommendedName>
        <fullName evidence="5">Pseudouridine synthase</fullName>
        <ecNumber evidence="5">5.4.99.-</ecNumber>
    </recommendedName>
</protein>
<keyword evidence="3 5" id="KW-0413">Isomerase</keyword>
<dbReference type="InterPro" id="IPR006145">
    <property type="entry name" value="PsdUridine_synth_RsuA/RluA"/>
</dbReference>
<dbReference type="CDD" id="cd00165">
    <property type="entry name" value="S4"/>
    <property type="match status" value="1"/>
</dbReference>
<dbReference type="OrthoDB" id="9807213at2"/>
<evidence type="ECO:0000259" key="6">
    <source>
        <dbReference type="SMART" id="SM00363"/>
    </source>
</evidence>
<name>A0A0R2B9M7_9LACO</name>
<evidence type="ECO:0000313" key="7">
    <source>
        <dbReference type="EMBL" id="KRM72307.1"/>
    </source>
</evidence>
<dbReference type="Pfam" id="PF00849">
    <property type="entry name" value="PseudoU_synth_2"/>
    <property type="match status" value="1"/>
</dbReference>
<comment type="similarity">
    <text evidence="1 5">Belongs to the pseudouridine synthase RsuA family.</text>
</comment>
<dbReference type="InterPro" id="IPR042092">
    <property type="entry name" value="PsdUridine_s_RsuA/RluB/E/F_cat"/>
</dbReference>
<dbReference type="InterPro" id="IPR020094">
    <property type="entry name" value="TruA/RsuA/RluB/E/F_N"/>
</dbReference>
<gene>
    <name evidence="7" type="ORF">FC34_GL000007</name>
</gene>
<evidence type="ECO:0000256" key="1">
    <source>
        <dbReference type="ARBA" id="ARBA00008348"/>
    </source>
</evidence>
<evidence type="ECO:0000256" key="4">
    <source>
        <dbReference type="PROSITE-ProRule" id="PRU00182"/>
    </source>
</evidence>
<dbReference type="NCBIfam" id="TIGR00093">
    <property type="entry name" value="pseudouridine synthase"/>
    <property type="match status" value="1"/>
</dbReference>
<dbReference type="InterPro" id="IPR002942">
    <property type="entry name" value="S4_RNA-bd"/>
</dbReference>
<dbReference type="SMART" id="SM00363">
    <property type="entry name" value="S4"/>
    <property type="match status" value="1"/>
</dbReference>
<dbReference type="CDD" id="cd02553">
    <property type="entry name" value="PseudoU_synth_RsuA"/>
    <property type="match status" value="1"/>
</dbReference>
<dbReference type="PANTHER" id="PTHR47683">
    <property type="entry name" value="PSEUDOURIDINE SYNTHASE FAMILY PROTEIN-RELATED"/>
    <property type="match status" value="1"/>
</dbReference>
<dbReference type="Gene3D" id="3.30.70.1560">
    <property type="entry name" value="Alpha-L RNA-binding motif"/>
    <property type="match status" value="1"/>
</dbReference>
<reference evidence="7 8" key="1">
    <citation type="journal article" date="2015" name="Genome Announc.">
        <title>Expanding the biotechnology potential of lactobacilli through comparative genomics of 213 strains and associated genera.</title>
        <authorList>
            <person name="Sun Z."/>
            <person name="Harris H.M."/>
            <person name="McCann A."/>
            <person name="Guo C."/>
            <person name="Argimon S."/>
            <person name="Zhang W."/>
            <person name="Yang X."/>
            <person name="Jeffery I.B."/>
            <person name="Cooney J.C."/>
            <person name="Kagawa T.F."/>
            <person name="Liu W."/>
            <person name="Song Y."/>
            <person name="Salvetti E."/>
            <person name="Wrobel A."/>
            <person name="Rasinkangas P."/>
            <person name="Parkhill J."/>
            <person name="Rea M.C."/>
            <person name="O'Sullivan O."/>
            <person name="Ritari J."/>
            <person name="Douillard F.P."/>
            <person name="Paul Ross R."/>
            <person name="Yang R."/>
            <person name="Briner A.E."/>
            <person name="Felis G.E."/>
            <person name="de Vos W.M."/>
            <person name="Barrangou R."/>
            <person name="Klaenhammer T.R."/>
            <person name="Caufield P.W."/>
            <person name="Cui Y."/>
            <person name="Zhang H."/>
            <person name="O'Toole P.W."/>
        </authorList>
    </citation>
    <scope>NUCLEOTIDE SEQUENCE [LARGE SCALE GENOMIC DNA]</scope>
    <source>
        <strain evidence="7 8">DSM 23927</strain>
    </source>
</reference>
<dbReference type="SUPFAM" id="SSF55120">
    <property type="entry name" value="Pseudouridine synthase"/>
    <property type="match status" value="1"/>
</dbReference>
<dbReference type="InterPro" id="IPR036986">
    <property type="entry name" value="S4_RNA-bd_sf"/>
</dbReference>
<dbReference type="Gene3D" id="3.30.70.580">
    <property type="entry name" value="Pseudouridine synthase I, catalytic domain, N-terminal subdomain"/>
    <property type="match status" value="1"/>
</dbReference>
<dbReference type="PATRIC" id="fig|1423727.3.peg.8"/>
<dbReference type="InterPro" id="IPR018496">
    <property type="entry name" value="PsdUridine_synth_RsuA/RluB_CS"/>
</dbReference>
<proteinExistence type="inferred from homology"/>
<accession>A0A0R2B9M7</accession>
<dbReference type="FunFam" id="3.30.70.1560:FF:000001">
    <property type="entry name" value="Pseudouridine synthase"/>
    <property type="match status" value="1"/>
</dbReference>
<dbReference type="STRING" id="1423727.FC34_GL000007"/>
<dbReference type="PROSITE" id="PS01149">
    <property type="entry name" value="PSI_RSU"/>
    <property type="match status" value="1"/>
</dbReference>
<evidence type="ECO:0000256" key="3">
    <source>
        <dbReference type="ARBA" id="ARBA00023235"/>
    </source>
</evidence>
<keyword evidence="8" id="KW-1185">Reference proteome</keyword>
<evidence type="ECO:0000256" key="5">
    <source>
        <dbReference type="RuleBase" id="RU003887"/>
    </source>
</evidence>
<dbReference type="InterPro" id="IPR020103">
    <property type="entry name" value="PsdUridine_synth_cat_dom_sf"/>
</dbReference>
<organism evidence="7 8">
    <name type="scientific">Lacticaseibacillus brantae DSM 23927</name>
    <dbReference type="NCBI Taxonomy" id="1423727"/>
    <lineage>
        <taxon>Bacteria</taxon>
        <taxon>Bacillati</taxon>
        <taxon>Bacillota</taxon>
        <taxon>Bacilli</taxon>
        <taxon>Lactobacillales</taxon>
        <taxon>Lactobacillaceae</taxon>
        <taxon>Lacticaseibacillus</taxon>
    </lineage>
</organism>
<dbReference type="SUPFAM" id="SSF55174">
    <property type="entry name" value="Alpha-L RNA-binding motif"/>
    <property type="match status" value="1"/>
</dbReference>
<keyword evidence="2 4" id="KW-0694">RNA-binding</keyword>
<dbReference type="PROSITE" id="PS50889">
    <property type="entry name" value="S4"/>
    <property type="match status" value="1"/>
</dbReference>
<evidence type="ECO:0000313" key="8">
    <source>
        <dbReference type="Proteomes" id="UP000051672"/>
    </source>
</evidence>
<dbReference type="Pfam" id="PF01479">
    <property type="entry name" value="S4"/>
    <property type="match status" value="1"/>
</dbReference>
<dbReference type="GO" id="GO:0120159">
    <property type="term" value="F:rRNA pseudouridine synthase activity"/>
    <property type="evidence" value="ECO:0007669"/>
    <property type="project" value="UniProtKB-ARBA"/>
</dbReference>
<dbReference type="GO" id="GO:0003723">
    <property type="term" value="F:RNA binding"/>
    <property type="evidence" value="ECO:0007669"/>
    <property type="project" value="UniProtKB-KW"/>
</dbReference>
<feature type="domain" description="RNA-binding S4" evidence="6">
    <location>
        <begin position="1"/>
        <end position="59"/>
    </location>
</feature>
<dbReference type="PANTHER" id="PTHR47683:SF4">
    <property type="entry name" value="PSEUDOURIDINE SYNTHASE"/>
    <property type="match status" value="1"/>
</dbReference>
<dbReference type="InterPro" id="IPR050343">
    <property type="entry name" value="RsuA_PseudoU_synthase"/>
</dbReference>
<dbReference type="Proteomes" id="UP000051672">
    <property type="component" value="Unassembled WGS sequence"/>
</dbReference>
<dbReference type="EMBL" id="AYZQ01000001">
    <property type="protein sequence ID" value="KRM72307.1"/>
    <property type="molecule type" value="Genomic_DNA"/>
</dbReference>
<dbReference type="GO" id="GO:0000455">
    <property type="term" value="P:enzyme-directed rRNA pseudouridine synthesis"/>
    <property type="evidence" value="ECO:0007669"/>
    <property type="project" value="UniProtKB-ARBA"/>
</dbReference>
<dbReference type="AlphaFoldDB" id="A0A0R2B9M7"/>
<dbReference type="RefSeq" id="WP_057893342.1">
    <property type="nucleotide sequence ID" value="NZ_AYZQ01000001.1"/>
</dbReference>
<dbReference type="EC" id="5.4.99.-" evidence="5"/>
<sequence>MRLDKYLSHLQYGSRKDIKALVKQKRVRVNGQLSTDAGLAVNEADAVTVDDQSVSAHLEVAYVLNKPAGVVTATADTRDRTVLDLIAPTDLRPGLAPVGRLDKDTTGLLVLTTDGTLAHALLAPKRHVDKVYQVTIDQPLTETGIKRLTSGIVFKDFTSAPAAVEVIAPQKILLTIHEGKFHQVKRMLHAVGSEVIALKRVAMGGLWLDSALNPGQYRALTSEEIQQLTQKTS</sequence>
<dbReference type="GO" id="GO:0005829">
    <property type="term" value="C:cytosol"/>
    <property type="evidence" value="ECO:0007669"/>
    <property type="project" value="UniProtKB-ARBA"/>
</dbReference>
<dbReference type="Gene3D" id="3.10.290.10">
    <property type="entry name" value="RNA-binding S4 domain"/>
    <property type="match status" value="1"/>
</dbReference>
<evidence type="ECO:0000256" key="2">
    <source>
        <dbReference type="ARBA" id="ARBA00022884"/>
    </source>
</evidence>
<comment type="caution">
    <text evidence="7">The sequence shown here is derived from an EMBL/GenBank/DDBJ whole genome shotgun (WGS) entry which is preliminary data.</text>
</comment>
<dbReference type="InterPro" id="IPR000748">
    <property type="entry name" value="PsdUridine_synth_RsuA/RluB/E/F"/>
</dbReference>